<accession>A0AAD8E3A2</accession>
<dbReference type="PANTHER" id="PTHR12811">
    <property type="entry name" value="VACUOLAR PROTEIN SORTING VPS16"/>
    <property type="match status" value="1"/>
</dbReference>
<dbReference type="PANTHER" id="PTHR12811:SF0">
    <property type="entry name" value="VACUOLAR PROTEIN SORTING-ASSOCIATED PROTEIN 16 HOMOLOG"/>
    <property type="match status" value="1"/>
</dbReference>
<keyword evidence="3" id="KW-1185">Reference proteome</keyword>
<gene>
    <name evidence="2" type="ORF">L9F63_025877</name>
</gene>
<dbReference type="InterPro" id="IPR016534">
    <property type="entry name" value="VPS16"/>
</dbReference>
<dbReference type="Pfam" id="PF04841">
    <property type="entry name" value="Vps16_N"/>
    <property type="match status" value="1"/>
</dbReference>
<sequence length="433" mass="49007">MSAMLIADWCPLGNDTYFRKFEIYSMAWQNEINMENLSVAVGAYGGPVALIRDRKKFVKVQGIGKPIISIYSASGNNISSIIWSSGQIIQLGWSSTEDLLCVQDDGSVLIYDMFGTHQHTFSMGQEAQDTKVIEAKTFASVNGTGLAVLTTSFRIFLVNNVKEPKVRRLAEVPNLVVLPSSWAVISEDRQTRVLVAKDRELYVLKQSEQHALPVVPDFSEPISSIVEMAVSQNNRHVALFASNGILWIGSADLKKRYCEFDTKCPSQPKQLVWCGTEAVIGYWENILLLIGRQGDHINYSYDTAIRLVPEMDGVRILSTYSHEMIQKVPLVVQKIFKINSQDPGSFLLEASKQFQKRSHRADEYIRLVKNELDDAVKQCIEAAGYEFDTTNQKMLIRVSIDKRMTIHAFCMYVYYLQMNLCCRPLSHPVKLCY</sequence>
<dbReference type="GO" id="GO:0030897">
    <property type="term" value="C:HOPS complex"/>
    <property type="evidence" value="ECO:0007669"/>
    <property type="project" value="TreeGrafter"/>
</dbReference>
<feature type="domain" description="Vps16 N-terminal" evidence="1">
    <location>
        <begin position="7"/>
        <end position="397"/>
    </location>
</feature>
<dbReference type="InterPro" id="IPR006926">
    <property type="entry name" value="Vps16_N"/>
</dbReference>
<name>A0AAD8E3A2_DIPPU</name>
<dbReference type="Proteomes" id="UP001233999">
    <property type="component" value="Unassembled WGS sequence"/>
</dbReference>
<evidence type="ECO:0000313" key="3">
    <source>
        <dbReference type="Proteomes" id="UP001233999"/>
    </source>
</evidence>
<organism evidence="2 3">
    <name type="scientific">Diploptera punctata</name>
    <name type="common">Pacific beetle cockroach</name>
    <dbReference type="NCBI Taxonomy" id="6984"/>
    <lineage>
        <taxon>Eukaryota</taxon>
        <taxon>Metazoa</taxon>
        <taxon>Ecdysozoa</taxon>
        <taxon>Arthropoda</taxon>
        <taxon>Hexapoda</taxon>
        <taxon>Insecta</taxon>
        <taxon>Pterygota</taxon>
        <taxon>Neoptera</taxon>
        <taxon>Polyneoptera</taxon>
        <taxon>Dictyoptera</taxon>
        <taxon>Blattodea</taxon>
        <taxon>Blaberoidea</taxon>
        <taxon>Blaberidae</taxon>
        <taxon>Diplopterinae</taxon>
        <taxon>Diploptera</taxon>
    </lineage>
</organism>
<protein>
    <recommendedName>
        <fullName evidence="1">Vps16 N-terminal domain-containing protein</fullName>
    </recommendedName>
</protein>
<dbReference type="GO" id="GO:0006886">
    <property type="term" value="P:intracellular protein transport"/>
    <property type="evidence" value="ECO:0007669"/>
    <property type="project" value="InterPro"/>
</dbReference>
<dbReference type="GO" id="GO:0016197">
    <property type="term" value="P:endosomal transport"/>
    <property type="evidence" value="ECO:0007669"/>
    <property type="project" value="TreeGrafter"/>
</dbReference>
<evidence type="ECO:0000259" key="1">
    <source>
        <dbReference type="Pfam" id="PF04841"/>
    </source>
</evidence>
<reference evidence="2" key="2">
    <citation type="submission" date="2023-05" db="EMBL/GenBank/DDBJ databases">
        <authorList>
            <person name="Fouks B."/>
        </authorList>
    </citation>
    <scope>NUCLEOTIDE SEQUENCE</scope>
    <source>
        <strain evidence="2">Stay&amp;Tobe</strain>
        <tissue evidence="2">Testes</tissue>
    </source>
</reference>
<reference evidence="2" key="1">
    <citation type="journal article" date="2023" name="IScience">
        <title>Live-bearing cockroach genome reveals convergent evolutionary mechanisms linked to viviparity in insects and beyond.</title>
        <authorList>
            <person name="Fouks B."/>
            <person name="Harrison M.C."/>
            <person name="Mikhailova A.A."/>
            <person name="Marchal E."/>
            <person name="English S."/>
            <person name="Carruthers M."/>
            <person name="Jennings E.C."/>
            <person name="Chiamaka E.L."/>
            <person name="Frigard R.A."/>
            <person name="Pippel M."/>
            <person name="Attardo G.M."/>
            <person name="Benoit J.B."/>
            <person name="Bornberg-Bauer E."/>
            <person name="Tobe S.S."/>
        </authorList>
    </citation>
    <scope>NUCLEOTIDE SEQUENCE</scope>
    <source>
        <strain evidence="2">Stay&amp;Tobe</strain>
    </source>
</reference>
<dbReference type="GO" id="GO:0003779">
    <property type="term" value="F:actin binding"/>
    <property type="evidence" value="ECO:0007669"/>
    <property type="project" value="TreeGrafter"/>
</dbReference>
<comment type="caution">
    <text evidence="2">The sequence shown here is derived from an EMBL/GenBank/DDBJ whole genome shotgun (WGS) entry which is preliminary data.</text>
</comment>
<dbReference type="EMBL" id="JASPKZ010010176">
    <property type="protein sequence ID" value="KAJ9575174.1"/>
    <property type="molecule type" value="Genomic_DNA"/>
</dbReference>
<dbReference type="AlphaFoldDB" id="A0AAD8E3A2"/>
<dbReference type="GO" id="GO:0005765">
    <property type="term" value="C:lysosomal membrane"/>
    <property type="evidence" value="ECO:0007669"/>
    <property type="project" value="TreeGrafter"/>
</dbReference>
<dbReference type="SUPFAM" id="SSF50978">
    <property type="entry name" value="WD40 repeat-like"/>
    <property type="match status" value="1"/>
</dbReference>
<proteinExistence type="predicted"/>
<dbReference type="GO" id="GO:0005768">
    <property type="term" value="C:endosome"/>
    <property type="evidence" value="ECO:0007669"/>
    <property type="project" value="TreeGrafter"/>
</dbReference>
<dbReference type="GO" id="GO:0042144">
    <property type="term" value="P:vacuole fusion, non-autophagic"/>
    <property type="evidence" value="ECO:0007669"/>
    <property type="project" value="TreeGrafter"/>
</dbReference>
<dbReference type="InterPro" id="IPR036322">
    <property type="entry name" value="WD40_repeat_dom_sf"/>
</dbReference>
<evidence type="ECO:0000313" key="2">
    <source>
        <dbReference type="EMBL" id="KAJ9575174.1"/>
    </source>
</evidence>